<evidence type="ECO:0000313" key="2">
    <source>
        <dbReference type="Proteomes" id="UP000051735"/>
    </source>
</evidence>
<organism evidence="1 2">
    <name type="scientific">Lactobacillus intestinalis DSM 6629</name>
    <dbReference type="NCBI Taxonomy" id="1423761"/>
    <lineage>
        <taxon>Bacteria</taxon>
        <taxon>Bacillati</taxon>
        <taxon>Bacillota</taxon>
        <taxon>Bacilli</taxon>
        <taxon>Lactobacillales</taxon>
        <taxon>Lactobacillaceae</taxon>
        <taxon>Lactobacillus</taxon>
    </lineage>
</organism>
<dbReference type="Proteomes" id="UP000051735">
    <property type="component" value="Unassembled WGS sequence"/>
</dbReference>
<accession>A0ABR5PQK7</accession>
<sequence>MWALKMNQQIQKKISIPSSITVRLSKSNKDYVNDLIYLNHLTSINQGINKAIKQARLIENIDDYLSEYESIPNDIKGIKLATNVVLELICEICSRIGVKDMILGTE</sequence>
<proteinExistence type="predicted"/>
<dbReference type="EMBL" id="AZGN01000023">
    <property type="protein sequence ID" value="KRM33605.1"/>
    <property type="molecule type" value="Genomic_DNA"/>
</dbReference>
<name>A0ABR5PQK7_9LACO</name>
<keyword evidence="2" id="KW-1185">Reference proteome</keyword>
<gene>
    <name evidence="1" type="ORF">FC44_GL001052</name>
</gene>
<reference evidence="1 2" key="1">
    <citation type="journal article" date="2015" name="Genome Announc.">
        <title>Expanding the biotechnology potential of lactobacilli through comparative genomics of 213 strains and associated genera.</title>
        <authorList>
            <person name="Sun Z."/>
            <person name="Harris H.M."/>
            <person name="McCann A."/>
            <person name="Guo C."/>
            <person name="Argimon S."/>
            <person name="Zhang W."/>
            <person name="Yang X."/>
            <person name="Jeffery I.B."/>
            <person name="Cooney J.C."/>
            <person name="Kagawa T.F."/>
            <person name="Liu W."/>
            <person name="Song Y."/>
            <person name="Salvetti E."/>
            <person name="Wrobel A."/>
            <person name="Rasinkangas P."/>
            <person name="Parkhill J."/>
            <person name="Rea M.C."/>
            <person name="O'Sullivan O."/>
            <person name="Ritari J."/>
            <person name="Douillard F.P."/>
            <person name="Paul Ross R."/>
            <person name="Yang R."/>
            <person name="Briner A.E."/>
            <person name="Felis G.E."/>
            <person name="de Vos W.M."/>
            <person name="Barrangou R."/>
            <person name="Klaenhammer T.R."/>
            <person name="Caufield P.W."/>
            <person name="Cui Y."/>
            <person name="Zhang H."/>
            <person name="O'Toole P.W."/>
        </authorList>
    </citation>
    <scope>NUCLEOTIDE SEQUENCE [LARGE SCALE GENOMIC DNA]</scope>
    <source>
        <strain evidence="1 2">DSM 6629</strain>
    </source>
</reference>
<protein>
    <submittedName>
        <fullName evidence="1">Uncharacterized protein</fullName>
    </submittedName>
</protein>
<comment type="caution">
    <text evidence="1">The sequence shown here is derived from an EMBL/GenBank/DDBJ whole genome shotgun (WGS) entry which is preliminary data.</text>
</comment>
<evidence type="ECO:0000313" key="1">
    <source>
        <dbReference type="EMBL" id="KRM33605.1"/>
    </source>
</evidence>